<dbReference type="PANTHER" id="PTHR43630:SF1">
    <property type="entry name" value="POLY-BETA-1,6-N-ACETYL-D-GLUCOSAMINE SYNTHASE"/>
    <property type="match status" value="1"/>
</dbReference>
<keyword evidence="3" id="KW-0808">Transferase</keyword>
<reference evidence="5 6" key="1">
    <citation type="submission" date="2017-01" db="EMBL/GenBank/DDBJ databases">
        <title>Novel large sulfur bacteria in the metagenomes of groundwater-fed chemosynthetic microbial mats in the Lake Huron basin.</title>
        <authorList>
            <person name="Sharrar A.M."/>
            <person name="Flood B.E."/>
            <person name="Bailey J.V."/>
            <person name="Jones D.S."/>
            <person name="Biddanda B."/>
            <person name="Ruberg S.A."/>
            <person name="Marcus D.N."/>
            <person name="Dick G.J."/>
        </authorList>
    </citation>
    <scope>NUCLEOTIDE SEQUENCE [LARGE SCALE GENOMIC DNA]</scope>
    <source>
        <strain evidence="5">A7</strain>
    </source>
</reference>
<name>A0A1W9KPU6_9BURK</name>
<feature type="transmembrane region" description="Helical" evidence="4">
    <location>
        <begin position="332"/>
        <end position="351"/>
    </location>
</feature>
<comment type="caution">
    <text evidence="5">The sequence shown here is derived from an EMBL/GenBank/DDBJ whole genome shotgun (WGS) entry which is preliminary data.</text>
</comment>
<dbReference type="CDD" id="cd06438">
    <property type="entry name" value="EpsO_like"/>
    <property type="match status" value="1"/>
</dbReference>
<keyword evidence="2" id="KW-0328">Glycosyltransferase</keyword>
<organism evidence="5 6">
    <name type="scientific">Rhodoferax ferrireducens</name>
    <dbReference type="NCBI Taxonomy" id="192843"/>
    <lineage>
        <taxon>Bacteria</taxon>
        <taxon>Pseudomonadati</taxon>
        <taxon>Pseudomonadota</taxon>
        <taxon>Betaproteobacteria</taxon>
        <taxon>Burkholderiales</taxon>
        <taxon>Comamonadaceae</taxon>
        <taxon>Rhodoferax</taxon>
    </lineage>
</organism>
<gene>
    <name evidence="5" type="ORF">BWK72_18610</name>
</gene>
<evidence type="ECO:0000256" key="3">
    <source>
        <dbReference type="ARBA" id="ARBA00022679"/>
    </source>
</evidence>
<dbReference type="Proteomes" id="UP000192505">
    <property type="component" value="Unassembled WGS sequence"/>
</dbReference>
<dbReference type="EMBL" id="MTEI01000021">
    <property type="protein sequence ID" value="OQW86166.1"/>
    <property type="molecule type" value="Genomic_DNA"/>
</dbReference>
<keyword evidence="4" id="KW-0812">Transmembrane</keyword>
<dbReference type="PANTHER" id="PTHR43630">
    <property type="entry name" value="POLY-BETA-1,6-N-ACETYL-D-GLUCOSAMINE SYNTHASE"/>
    <property type="match status" value="1"/>
</dbReference>
<dbReference type="AlphaFoldDB" id="A0A1W9KPU6"/>
<evidence type="ECO:0000256" key="4">
    <source>
        <dbReference type="SAM" id="Phobius"/>
    </source>
</evidence>
<evidence type="ECO:0000256" key="1">
    <source>
        <dbReference type="ARBA" id="ARBA00006739"/>
    </source>
</evidence>
<evidence type="ECO:0008006" key="7">
    <source>
        <dbReference type="Google" id="ProtNLM"/>
    </source>
</evidence>
<comment type="similarity">
    <text evidence="1">Belongs to the glycosyltransferase 2 family.</text>
</comment>
<evidence type="ECO:0000313" key="6">
    <source>
        <dbReference type="Proteomes" id="UP000192505"/>
    </source>
</evidence>
<dbReference type="Gene3D" id="3.90.550.10">
    <property type="entry name" value="Spore Coat Polysaccharide Biosynthesis Protein SpsA, Chain A"/>
    <property type="match status" value="1"/>
</dbReference>
<sequence>MTDLLLALVMLLLALPSLSLLILTLAALGQNRKAVAPIAASALPVRVAVLVPAHNESMNVLPTIACLVKQLNPSDQLLVVADNCSDDTAALARAAGANVLERHHAELRGKGYALAFGVDALRADPPDVVLVVDADCVVSEGAVACIAQHCLATGKPVQMLNLMSAGPGAGLKIRVLEFAQVMKNLVRPLGTFRLGGACPLMGTGMALPWALIVNAKLATGHITEDLKLGLDLAVAGHAPQFLPQVRVSSAFPMDTSVAKTQKSRWEHGSLAILMDELPGVLSAALKTGKPALLVMAMDLLIPPVALYFLVLAAALGLSLGAALVWPVWQLAALVASFAAVAFFLAIALTWWCFGRHLLSAKELLSTPVYALWKLPVYLAFFLKKRSGWVRTKRVTE</sequence>
<dbReference type="GO" id="GO:0016757">
    <property type="term" value="F:glycosyltransferase activity"/>
    <property type="evidence" value="ECO:0007669"/>
    <property type="project" value="UniProtKB-KW"/>
</dbReference>
<evidence type="ECO:0000256" key="2">
    <source>
        <dbReference type="ARBA" id="ARBA00022676"/>
    </source>
</evidence>
<keyword evidence="4" id="KW-1133">Transmembrane helix</keyword>
<protein>
    <recommendedName>
        <fullName evidence="7">Glycosyl transferase</fullName>
    </recommendedName>
</protein>
<dbReference type="InterPro" id="IPR029044">
    <property type="entry name" value="Nucleotide-diphossugar_trans"/>
</dbReference>
<proteinExistence type="inferred from homology"/>
<feature type="transmembrane region" description="Helical" evidence="4">
    <location>
        <begin position="304"/>
        <end position="325"/>
    </location>
</feature>
<evidence type="ECO:0000313" key="5">
    <source>
        <dbReference type="EMBL" id="OQW86166.1"/>
    </source>
</evidence>
<feature type="transmembrane region" description="Helical" evidence="4">
    <location>
        <begin position="363"/>
        <end position="382"/>
    </location>
</feature>
<accession>A0A1W9KPU6</accession>
<keyword evidence="4" id="KW-0472">Membrane</keyword>
<dbReference type="Pfam" id="PF13641">
    <property type="entry name" value="Glyco_tranf_2_3"/>
    <property type="match status" value="1"/>
</dbReference>
<dbReference type="SUPFAM" id="SSF53448">
    <property type="entry name" value="Nucleotide-diphospho-sugar transferases"/>
    <property type="match status" value="1"/>
</dbReference>